<gene>
    <name evidence="5 7" type="primary">hrcA</name>
    <name evidence="7" type="ORF">FKG95_14375</name>
</gene>
<reference evidence="7 8" key="1">
    <citation type="submission" date="2019-06" db="EMBL/GenBank/DDBJ databases">
        <title>Whole genome sequence for Rhodospirillaceae sp. R148.</title>
        <authorList>
            <person name="Wang G."/>
        </authorList>
    </citation>
    <scope>NUCLEOTIDE SEQUENCE [LARGE SCALE GENOMIC DNA]</scope>
    <source>
        <strain evidence="7 8">R148</strain>
    </source>
</reference>
<dbReference type="EMBL" id="VHSH01000004">
    <property type="protein sequence ID" value="TQV79871.1"/>
    <property type="molecule type" value="Genomic_DNA"/>
</dbReference>
<dbReference type="GO" id="GO:0003677">
    <property type="term" value="F:DNA binding"/>
    <property type="evidence" value="ECO:0007669"/>
    <property type="project" value="InterPro"/>
</dbReference>
<dbReference type="SUPFAM" id="SSF55781">
    <property type="entry name" value="GAF domain-like"/>
    <property type="match status" value="1"/>
</dbReference>
<comment type="function">
    <text evidence="5">Negative regulator of class I heat shock genes (grpE-dnaK-dnaJ and groELS operons). Prevents heat-shock induction of these operons.</text>
</comment>
<evidence type="ECO:0000256" key="4">
    <source>
        <dbReference type="ARBA" id="ARBA00023163"/>
    </source>
</evidence>
<dbReference type="PANTHER" id="PTHR34824">
    <property type="entry name" value="HEAT-INDUCIBLE TRANSCRIPTION REPRESSOR HRCA"/>
    <property type="match status" value="1"/>
</dbReference>
<feature type="domain" description="Heat-inducible transcription repressor HrcA C-terminal" evidence="6">
    <location>
        <begin position="118"/>
        <end position="339"/>
    </location>
</feature>
<comment type="caution">
    <text evidence="7">The sequence shown here is derived from an EMBL/GenBank/DDBJ whole genome shotgun (WGS) entry which is preliminary data.</text>
</comment>
<sequence length="354" mass="37634">MKQRQVTESPKISDLSDRSREVFRHIVDAYVSTGAPIGSRTISRKLGLDLSSATIRNVMADLEDLGLLYAPHTSAGRLPTEMGLRLFVDGLLEHGNLNEDERGAIESQCAAVGRSVPELLEEATGMISGLSRCAGLVVAPKVTEALKHIEFVSLGPGRALVVLVTASGQVENRVIDVPIGLPPASLVEATNYLSARLVGRTLAEAKADVVKELAAQRAMLDELTANVVESGLATWGKNGGEGALIVRGQAQLLEDITALEDLEHIRKLFNALETKEALARLLELTDSAEGVQIFIGAENDLFGLAGCSVVIAPYGNSQNKIVGAIGVIGPTRINYARIIPMVDYTAKVIGRLVG</sequence>
<dbReference type="InterPro" id="IPR036388">
    <property type="entry name" value="WH-like_DNA-bd_sf"/>
</dbReference>
<dbReference type="PIRSF" id="PIRSF005485">
    <property type="entry name" value="HrcA"/>
    <property type="match status" value="1"/>
</dbReference>
<dbReference type="InterPro" id="IPR029016">
    <property type="entry name" value="GAF-like_dom_sf"/>
</dbReference>
<dbReference type="NCBIfam" id="TIGR00331">
    <property type="entry name" value="hrcA"/>
    <property type="match status" value="1"/>
</dbReference>
<name>A0A545TRV7_9PROT</name>
<dbReference type="HAMAP" id="MF_00081">
    <property type="entry name" value="HrcA"/>
    <property type="match status" value="1"/>
</dbReference>
<dbReference type="InterPro" id="IPR023120">
    <property type="entry name" value="WHTH_transcript_rep_HrcA_IDD"/>
</dbReference>
<dbReference type="Pfam" id="PF01628">
    <property type="entry name" value="HrcA"/>
    <property type="match status" value="1"/>
</dbReference>
<proteinExistence type="inferred from homology"/>
<evidence type="ECO:0000313" key="8">
    <source>
        <dbReference type="Proteomes" id="UP000315252"/>
    </source>
</evidence>
<dbReference type="OrthoDB" id="9783139at2"/>
<dbReference type="InterPro" id="IPR021153">
    <property type="entry name" value="HrcA_C"/>
</dbReference>
<keyword evidence="4 5" id="KW-0804">Transcription</keyword>
<comment type="similarity">
    <text evidence="5">Belongs to the HrcA family.</text>
</comment>
<dbReference type="AlphaFoldDB" id="A0A545TRV7"/>
<evidence type="ECO:0000259" key="6">
    <source>
        <dbReference type="Pfam" id="PF01628"/>
    </source>
</evidence>
<dbReference type="SUPFAM" id="SSF46785">
    <property type="entry name" value="Winged helix' DNA-binding domain"/>
    <property type="match status" value="1"/>
</dbReference>
<keyword evidence="3 5" id="KW-0346">Stress response</keyword>
<evidence type="ECO:0000256" key="5">
    <source>
        <dbReference type="HAMAP-Rule" id="MF_00081"/>
    </source>
</evidence>
<evidence type="ECO:0000256" key="1">
    <source>
        <dbReference type="ARBA" id="ARBA00022491"/>
    </source>
</evidence>
<evidence type="ECO:0000256" key="2">
    <source>
        <dbReference type="ARBA" id="ARBA00023015"/>
    </source>
</evidence>
<keyword evidence="2 5" id="KW-0805">Transcription regulation</keyword>
<keyword evidence="1 5" id="KW-0678">Repressor</keyword>
<dbReference type="InterPro" id="IPR002571">
    <property type="entry name" value="HrcA"/>
</dbReference>
<accession>A0A545TRV7</accession>
<dbReference type="InterPro" id="IPR036390">
    <property type="entry name" value="WH_DNA-bd_sf"/>
</dbReference>
<evidence type="ECO:0000256" key="3">
    <source>
        <dbReference type="ARBA" id="ARBA00023016"/>
    </source>
</evidence>
<evidence type="ECO:0000313" key="7">
    <source>
        <dbReference type="EMBL" id="TQV79871.1"/>
    </source>
</evidence>
<dbReference type="Gene3D" id="3.30.450.40">
    <property type="match status" value="1"/>
</dbReference>
<keyword evidence="8" id="KW-1185">Reference proteome</keyword>
<dbReference type="GO" id="GO:0045892">
    <property type="term" value="P:negative regulation of DNA-templated transcription"/>
    <property type="evidence" value="ECO:0007669"/>
    <property type="project" value="UniProtKB-UniRule"/>
</dbReference>
<organism evidence="7 8">
    <name type="scientific">Denitrobaculum tricleocarpae</name>
    <dbReference type="NCBI Taxonomy" id="2591009"/>
    <lineage>
        <taxon>Bacteria</taxon>
        <taxon>Pseudomonadati</taxon>
        <taxon>Pseudomonadota</taxon>
        <taxon>Alphaproteobacteria</taxon>
        <taxon>Rhodospirillales</taxon>
        <taxon>Rhodospirillaceae</taxon>
        <taxon>Denitrobaculum</taxon>
    </lineage>
</organism>
<protein>
    <recommendedName>
        <fullName evidence="5">Heat-inducible transcription repressor HrcA</fullName>
    </recommendedName>
</protein>
<dbReference type="Gene3D" id="1.10.10.10">
    <property type="entry name" value="Winged helix-like DNA-binding domain superfamily/Winged helix DNA-binding domain"/>
    <property type="match status" value="1"/>
</dbReference>
<dbReference type="Gene3D" id="3.30.390.60">
    <property type="entry name" value="Heat-inducible transcription repressor hrca homolog, domain 3"/>
    <property type="match status" value="1"/>
</dbReference>
<dbReference type="Proteomes" id="UP000315252">
    <property type="component" value="Unassembled WGS sequence"/>
</dbReference>
<dbReference type="PANTHER" id="PTHR34824:SF1">
    <property type="entry name" value="HEAT-INDUCIBLE TRANSCRIPTION REPRESSOR HRCA"/>
    <property type="match status" value="1"/>
</dbReference>